<dbReference type="InParanoid" id="A0A0D0DBM9"/>
<proteinExistence type="predicted"/>
<dbReference type="EMBL" id="KN826735">
    <property type="protein sequence ID" value="KIK78034.1"/>
    <property type="molecule type" value="Genomic_DNA"/>
</dbReference>
<name>A0A0D0DBM9_9AGAM</name>
<dbReference type="Proteomes" id="UP000054538">
    <property type="component" value="Unassembled WGS sequence"/>
</dbReference>
<reference evidence="1 2" key="1">
    <citation type="submission" date="2014-04" db="EMBL/GenBank/DDBJ databases">
        <authorList>
            <consortium name="DOE Joint Genome Institute"/>
            <person name="Kuo A."/>
            <person name="Kohler A."/>
            <person name="Jargeat P."/>
            <person name="Nagy L.G."/>
            <person name="Floudas D."/>
            <person name="Copeland A."/>
            <person name="Barry K.W."/>
            <person name="Cichocki N."/>
            <person name="Veneault-Fourrey C."/>
            <person name="LaButti K."/>
            <person name="Lindquist E.A."/>
            <person name="Lipzen A."/>
            <person name="Lundell T."/>
            <person name="Morin E."/>
            <person name="Murat C."/>
            <person name="Sun H."/>
            <person name="Tunlid A."/>
            <person name="Henrissat B."/>
            <person name="Grigoriev I.V."/>
            <person name="Hibbett D.S."/>
            <person name="Martin F."/>
            <person name="Nordberg H.P."/>
            <person name="Cantor M.N."/>
            <person name="Hua S.X."/>
        </authorList>
    </citation>
    <scope>NUCLEOTIDE SEQUENCE [LARGE SCALE GENOMIC DNA]</scope>
    <source>
        <strain evidence="1 2">Ve08.2h10</strain>
    </source>
</reference>
<accession>A0A0D0DBM9</accession>
<evidence type="ECO:0000313" key="2">
    <source>
        <dbReference type="Proteomes" id="UP000054538"/>
    </source>
</evidence>
<dbReference type="AlphaFoldDB" id="A0A0D0DBM9"/>
<reference evidence="2" key="2">
    <citation type="submission" date="2015-01" db="EMBL/GenBank/DDBJ databases">
        <title>Evolutionary Origins and Diversification of the Mycorrhizal Mutualists.</title>
        <authorList>
            <consortium name="DOE Joint Genome Institute"/>
            <consortium name="Mycorrhizal Genomics Consortium"/>
            <person name="Kohler A."/>
            <person name="Kuo A."/>
            <person name="Nagy L.G."/>
            <person name="Floudas D."/>
            <person name="Copeland A."/>
            <person name="Barry K.W."/>
            <person name="Cichocki N."/>
            <person name="Veneault-Fourrey C."/>
            <person name="LaButti K."/>
            <person name="Lindquist E.A."/>
            <person name="Lipzen A."/>
            <person name="Lundell T."/>
            <person name="Morin E."/>
            <person name="Murat C."/>
            <person name="Riley R."/>
            <person name="Ohm R."/>
            <person name="Sun H."/>
            <person name="Tunlid A."/>
            <person name="Henrissat B."/>
            <person name="Grigoriev I.V."/>
            <person name="Hibbett D.S."/>
            <person name="Martin F."/>
        </authorList>
    </citation>
    <scope>NUCLEOTIDE SEQUENCE [LARGE SCALE GENOMIC DNA]</scope>
    <source>
        <strain evidence="2">Ve08.2h10</strain>
    </source>
</reference>
<evidence type="ECO:0000313" key="1">
    <source>
        <dbReference type="EMBL" id="KIK78034.1"/>
    </source>
</evidence>
<gene>
    <name evidence="1" type="ORF">PAXRUDRAFT_165081</name>
</gene>
<keyword evidence="2" id="KW-1185">Reference proteome</keyword>
<organism evidence="1 2">
    <name type="scientific">Paxillus rubicundulus Ve08.2h10</name>
    <dbReference type="NCBI Taxonomy" id="930991"/>
    <lineage>
        <taxon>Eukaryota</taxon>
        <taxon>Fungi</taxon>
        <taxon>Dikarya</taxon>
        <taxon>Basidiomycota</taxon>
        <taxon>Agaricomycotina</taxon>
        <taxon>Agaricomycetes</taxon>
        <taxon>Agaricomycetidae</taxon>
        <taxon>Boletales</taxon>
        <taxon>Paxilineae</taxon>
        <taxon>Paxillaceae</taxon>
        <taxon>Paxillus</taxon>
    </lineage>
</organism>
<protein>
    <submittedName>
        <fullName evidence="1">Uncharacterized protein</fullName>
    </submittedName>
</protein>
<sequence length="49" mass="5982">MAKKCSTRRWWWKYFAEHLGYVNKEYTLMISGKSKVICKVIYKQHIAQE</sequence>
<dbReference type="HOGENOM" id="CLU_190881_1_0_1"/>